<name>A0AAV5VMR1_9BILA</name>
<keyword evidence="3" id="KW-1185">Reference proteome</keyword>
<comment type="caution">
    <text evidence="2">The sequence shown here is derived from an EMBL/GenBank/DDBJ whole genome shotgun (WGS) entry which is preliminary data.</text>
</comment>
<sequence length="103" mass="11432">LEIPLLLSMAHYCLDDTFTKINEERAAIVGGVLLVASTLSASFCVHVFEIPQVKLPIILVLAIDFFCDVITADFKKTPFMLAIFVGTFIGVACRHAWDFSYFA</sequence>
<evidence type="ECO:0000313" key="2">
    <source>
        <dbReference type="EMBL" id="GMT20696.1"/>
    </source>
</evidence>
<feature type="non-terminal residue" evidence="2">
    <location>
        <position position="103"/>
    </location>
</feature>
<keyword evidence="1" id="KW-1133">Transmembrane helix</keyword>
<evidence type="ECO:0000256" key="1">
    <source>
        <dbReference type="SAM" id="Phobius"/>
    </source>
</evidence>
<protein>
    <submittedName>
        <fullName evidence="2">Uncharacterized protein</fullName>
    </submittedName>
</protein>
<proteinExistence type="predicted"/>
<feature type="non-terminal residue" evidence="2">
    <location>
        <position position="1"/>
    </location>
</feature>
<feature type="transmembrane region" description="Helical" evidence="1">
    <location>
        <begin position="54"/>
        <end position="72"/>
    </location>
</feature>
<evidence type="ECO:0000313" key="3">
    <source>
        <dbReference type="Proteomes" id="UP001432322"/>
    </source>
</evidence>
<feature type="transmembrane region" description="Helical" evidence="1">
    <location>
        <begin position="26"/>
        <end position="48"/>
    </location>
</feature>
<dbReference type="Proteomes" id="UP001432322">
    <property type="component" value="Unassembled WGS sequence"/>
</dbReference>
<feature type="transmembrane region" description="Helical" evidence="1">
    <location>
        <begin position="79"/>
        <end position="97"/>
    </location>
</feature>
<accession>A0AAV5VMR1</accession>
<gene>
    <name evidence="2" type="ORF">PFISCL1PPCAC_11993</name>
</gene>
<keyword evidence="1" id="KW-0812">Transmembrane</keyword>
<organism evidence="2 3">
    <name type="scientific">Pristionchus fissidentatus</name>
    <dbReference type="NCBI Taxonomy" id="1538716"/>
    <lineage>
        <taxon>Eukaryota</taxon>
        <taxon>Metazoa</taxon>
        <taxon>Ecdysozoa</taxon>
        <taxon>Nematoda</taxon>
        <taxon>Chromadorea</taxon>
        <taxon>Rhabditida</taxon>
        <taxon>Rhabditina</taxon>
        <taxon>Diplogasteromorpha</taxon>
        <taxon>Diplogasteroidea</taxon>
        <taxon>Neodiplogasteridae</taxon>
        <taxon>Pristionchus</taxon>
    </lineage>
</organism>
<reference evidence="2" key="1">
    <citation type="submission" date="2023-10" db="EMBL/GenBank/DDBJ databases">
        <title>Genome assembly of Pristionchus species.</title>
        <authorList>
            <person name="Yoshida K."/>
            <person name="Sommer R.J."/>
        </authorList>
    </citation>
    <scope>NUCLEOTIDE SEQUENCE</scope>
    <source>
        <strain evidence="2">RS5133</strain>
    </source>
</reference>
<dbReference type="EMBL" id="BTSY01000003">
    <property type="protein sequence ID" value="GMT20696.1"/>
    <property type="molecule type" value="Genomic_DNA"/>
</dbReference>
<keyword evidence="1" id="KW-0472">Membrane</keyword>
<dbReference type="AlphaFoldDB" id="A0AAV5VMR1"/>